<proteinExistence type="predicted"/>
<gene>
    <name evidence="1" type="primary">Necator_chrX.g23340</name>
    <name evidence="1" type="ORF">RB195_023177</name>
</gene>
<name>A0ABR1EJ35_NECAM</name>
<protein>
    <submittedName>
        <fullName evidence="1">Uncharacterized protein</fullName>
    </submittedName>
</protein>
<comment type="caution">
    <text evidence="1">The sequence shown here is derived from an EMBL/GenBank/DDBJ whole genome shotgun (WGS) entry which is preliminary data.</text>
</comment>
<keyword evidence="2" id="KW-1185">Reference proteome</keyword>
<dbReference type="Proteomes" id="UP001303046">
    <property type="component" value="Unassembled WGS sequence"/>
</dbReference>
<organism evidence="1 2">
    <name type="scientific">Necator americanus</name>
    <name type="common">Human hookworm</name>
    <dbReference type="NCBI Taxonomy" id="51031"/>
    <lineage>
        <taxon>Eukaryota</taxon>
        <taxon>Metazoa</taxon>
        <taxon>Ecdysozoa</taxon>
        <taxon>Nematoda</taxon>
        <taxon>Chromadorea</taxon>
        <taxon>Rhabditida</taxon>
        <taxon>Rhabditina</taxon>
        <taxon>Rhabditomorpha</taxon>
        <taxon>Strongyloidea</taxon>
        <taxon>Ancylostomatidae</taxon>
        <taxon>Bunostominae</taxon>
        <taxon>Necator</taxon>
    </lineage>
</organism>
<reference evidence="1 2" key="1">
    <citation type="submission" date="2023-08" db="EMBL/GenBank/DDBJ databases">
        <title>A Necator americanus chromosomal reference genome.</title>
        <authorList>
            <person name="Ilik V."/>
            <person name="Petrzelkova K.J."/>
            <person name="Pardy F."/>
            <person name="Fuh T."/>
            <person name="Niatou-Singa F.S."/>
            <person name="Gouil Q."/>
            <person name="Baker L."/>
            <person name="Ritchie M.E."/>
            <person name="Jex A.R."/>
            <person name="Gazzola D."/>
            <person name="Li H."/>
            <person name="Toshio Fujiwara R."/>
            <person name="Zhan B."/>
            <person name="Aroian R.V."/>
            <person name="Pafco B."/>
            <person name="Schwarz E.M."/>
        </authorList>
    </citation>
    <scope>NUCLEOTIDE SEQUENCE [LARGE SCALE GENOMIC DNA]</scope>
    <source>
        <strain evidence="1 2">Aroian</strain>
        <tissue evidence="1">Whole animal</tissue>
    </source>
</reference>
<evidence type="ECO:0000313" key="2">
    <source>
        <dbReference type="Proteomes" id="UP001303046"/>
    </source>
</evidence>
<sequence length="116" mass="13686">MEVFMRTSNKQGVSNRRMKILRELYKDFIIKILPFYNNNTINMKRERVQQGDTVSSKIFSATFKNVMQGLKWDDMSDGQQHYLRLADGIILITPSINQAERVLVEFDEKLKRLVSR</sequence>
<dbReference type="EMBL" id="JAVFWL010000006">
    <property type="protein sequence ID" value="KAK6762360.1"/>
    <property type="molecule type" value="Genomic_DNA"/>
</dbReference>
<evidence type="ECO:0000313" key="1">
    <source>
        <dbReference type="EMBL" id="KAK6762360.1"/>
    </source>
</evidence>
<accession>A0ABR1EJ35</accession>